<evidence type="ECO:0000259" key="6">
    <source>
        <dbReference type="Pfam" id="PF01258"/>
    </source>
</evidence>
<protein>
    <recommendedName>
        <fullName evidence="4">RNA polymerase-binding transcription factor DksA</fullName>
    </recommendedName>
</protein>
<evidence type="ECO:0000259" key="7">
    <source>
        <dbReference type="Pfam" id="PF21157"/>
    </source>
</evidence>
<feature type="domain" description="DnaK suppressor protein DksA N-terminal" evidence="7">
    <location>
        <begin position="30"/>
        <end position="99"/>
    </location>
</feature>
<dbReference type="GO" id="GO:0008270">
    <property type="term" value="F:zinc ion binding"/>
    <property type="evidence" value="ECO:0007669"/>
    <property type="project" value="UniProtKB-UniRule"/>
</dbReference>
<name>A0A1I4NML2_9PROT</name>
<evidence type="ECO:0000256" key="5">
    <source>
        <dbReference type="PROSITE-ProRule" id="PRU00510"/>
    </source>
</evidence>
<dbReference type="GO" id="GO:0010468">
    <property type="term" value="P:regulation of gene expression"/>
    <property type="evidence" value="ECO:0007669"/>
    <property type="project" value="UniProtKB-UniRule"/>
</dbReference>
<dbReference type="Gene3D" id="1.20.120.910">
    <property type="entry name" value="DksA, coiled-coil domain"/>
    <property type="match status" value="1"/>
</dbReference>
<comment type="subcellular location">
    <subcellularLocation>
        <location evidence="4">Cytoplasm</location>
    </subcellularLocation>
</comment>
<sequence>MRVNKRILASSEEEKTMPDVLSGDYMCAAQWAFFRAKLENEKRALLENVQKTLGCMQETEPEPDPNDRASTEEKYLLALRVRDRERKLLRKIDDALLRIEQGTYGWCAETGEPIGIPRLLARPTASLCLEAQERRELIERLYDQ</sequence>
<dbReference type="SUPFAM" id="SSF57716">
    <property type="entry name" value="Glucocorticoid receptor-like (DNA-binding domain)"/>
    <property type="match status" value="1"/>
</dbReference>
<dbReference type="PANTHER" id="PTHR33823">
    <property type="entry name" value="RNA POLYMERASE-BINDING TRANSCRIPTION FACTOR DKSA-RELATED"/>
    <property type="match status" value="1"/>
</dbReference>
<keyword evidence="3 4" id="KW-0862">Zinc</keyword>
<proteinExistence type="inferred from homology"/>
<feature type="zinc finger region" description="dksA C4-type" evidence="5">
    <location>
        <begin position="107"/>
        <end position="131"/>
    </location>
</feature>
<keyword evidence="2 4" id="KW-0863">Zinc-finger</keyword>
<comment type="subunit">
    <text evidence="4">Interacts directly with the RNA polymerase.</text>
</comment>
<dbReference type="PROSITE" id="PS51128">
    <property type="entry name" value="ZF_DKSA_2"/>
    <property type="match status" value="1"/>
</dbReference>
<dbReference type="AlphaFoldDB" id="A0A1I4NML2"/>
<dbReference type="NCBIfam" id="TIGR02420">
    <property type="entry name" value="dksA"/>
    <property type="match status" value="1"/>
</dbReference>
<evidence type="ECO:0000256" key="3">
    <source>
        <dbReference type="ARBA" id="ARBA00022833"/>
    </source>
</evidence>
<dbReference type="GO" id="GO:0005737">
    <property type="term" value="C:cytoplasm"/>
    <property type="evidence" value="ECO:0007669"/>
    <property type="project" value="UniProtKB-SubCell"/>
</dbReference>
<gene>
    <name evidence="4" type="primary">dksA</name>
    <name evidence="8" type="ORF">SAMN05421880_10869</name>
</gene>
<keyword evidence="1 4" id="KW-0479">Metal-binding</keyword>
<dbReference type="Pfam" id="PF21157">
    <property type="entry name" value="DksA_N"/>
    <property type="match status" value="1"/>
</dbReference>
<comment type="function">
    <text evidence="4">Transcription factor that acts by binding directly to the RNA polymerase (RNAP). Required for negative regulation of rRNA expression and positive regulation of several amino acid biosynthesis promoters.</text>
</comment>
<organism evidence="8 9">
    <name type="scientific">Nitrosomonas nitrosa</name>
    <dbReference type="NCBI Taxonomy" id="52442"/>
    <lineage>
        <taxon>Bacteria</taxon>
        <taxon>Pseudomonadati</taxon>
        <taxon>Pseudomonadota</taxon>
        <taxon>Betaproteobacteria</taxon>
        <taxon>Nitrosomonadales</taxon>
        <taxon>Nitrosomonadaceae</taxon>
        <taxon>Nitrosomonas</taxon>
    </lineage>
</organism>
<dbReference type="InterPro" id="IPR000962">
    <property type="entry name" value="Znf_DskA_TraR"/>
</dbReference>
<evidence type="ECO:0000256" key="2">
    <source>
        <dbReference type="ARBA" id="ARBA00022771"/>
    </source>
</evidence>
<dbReference type="InterPro" id="IPR048489">
    <property type="entry name" value="DksA_N"/>
</dbReference>
<comment type="similarity">
    <text evidence="4">Belongs to the DksA family.</text>
</comment>
<comment type="caution">
    <text evidence="4">Lacks conserved residue(s) required for the propagation of feature annotation.</text>
</comment>
<evidence type="ECO:0000256" key="1">
    <source>
        <dbReference type="ARBA" id="ARBA00022723"/>
    </source>
</evidence>
<dbReference type="SUPFAM" id="SSF109635">
    <property type="entry name" value="DnaK suppressor protein DksA, alpha-hairpin domain"/>
    <property type="match status" value="1"/>
</dbReference>
<dbReference type="Proteomes" id="UP000199561">
    <property type="component" value="Unassembled WGS sequence"/>
</dbReference>
<dbReference type="PANTHER" id="PTHR33823:SF2">
    <property type="entry name" value="RNA POLYMERASE-BINDING TRANSCRIPTION FACTOR DKSA"/>
    <property type="match status" value="1"/>
</dbReference>
<reference evidence="8 9" key="1">
    <citation type="submission" date="2016-10" db="EMBL/GenBank/DDBJ databases">
        <authorList>
            <person name="de Groot N.N."/>
        </authorList>
    </citation>
    <scope>NUCLEOTIDE SEQUENCE [LARGE SCALE GENOMIC DNA]</scope>
    <source>
        <strain evidence="8 9">Nm146</strain>
    </source>
</reference>
<feature type="domain" description="Zinc finger DksA/TraR C4-type" evidence="6">
    <location>
        <begin position="102"/>
        <end position="136"/>
    </location>
</feature>
<keyword evidence="4" id="KW-0963">Cytoplasm</keyword>
<evidence type="ECO:0000256" key="4">
    <source>
        <dbReference type="HAMAP-Rule" id="MF_00926"/>
    </source>
</evidence>
<dbReference type="InterPro" id="IPR037187">
    <property type="entry name" value="DnaK_N"/>
</dbReference>
<dbReference type="HAMAP" id="MF_00926">
    <property type="entry name" value="DksA"/>
    <property type="match status" value="1"/>
</dbReference>
<evidence type="ECO:0000313" key="8">
    <source>
        <dbReference type="EMBL" id="SFM16706.1"/>
    </source>
</evidence>
<dbReference type="InterPro" id="IPR012784">
    <property type="entry name" value="DksA_RNA_pol-bd"/>
</dbReference>
<evidence type="ECO:0000313" key="9">
    <source>
        <dbReference type="Proteomes" id="UP000199561"/>
    </source>
</evidence>
<dbReference type="Pfam" id="PF01258">
    <property type="entry name" value="zf-dskA_traR"/>
    <property type="match status" value="1"/>
</dbReference>
<dbReference type="STRING" id="52442.SAMN05421880_10869"/>
<keyword evidence="9" id="KW-1185">Reference proteome</keyword>
<accession>A0A1I4NML2</accession>
<dbReference type="EMBL" id="FOUF01000008">
    <property type="protein sequence ID" value="SFM16706.1"/>
    <property type="molecule type" value="Genomic_DNA"/>
</dbReference>